<feature type="transmembrane region" description="Helical" evidence="12">
    <location>
        <begin position="1049"/>
        <end position="1073"/>
    </location>
</feature>
<dbReference type="GeneTree" id="ENSGT00530000063503"/>
<keyword evidence="15" id="KW-1185">Reference proteome</keyword>
<reference evidence="14" key="2">
    <citation type="submission" date="2025-08" db="UniProtKB">
        <authorList>
            <consortium name="Ensembl"/>
        </authorList>
    </citation>
    <scope>IDENTIFICATION</scope>
</reference>
<reference evidence="14" key="1">
    <citation type="submission" date="2020-07" db="EMBL/GenBank/DDBJ databases">
        <title>A long reads based de novo assembly of the rainbow trout Arlee double haploid line genome.</title>
        <authorList>
            <person name="Gao G."/>
            <person name="Palti Y."/>
        </authorList>
    </citation>
    <scope>NUCLEOTIDE SEQUENCE [LARGE SCALE GENOMIC DNA]</scope>
</reference>
<dbReference type="Pfam" id="PF01390">
    <property type="entry name" value="SEA"/>
    <property type="match status" value="1"/>
</dbReference>
<evidence type="ECO:0000313" key="15">
    <source>
        <dbReference type="Proteomes" id="UP000694395"/>
    </source>
</evidence>
<evidence type="ECO:0000256" key="12">
    <source>
        <dbReference type="SAM" id="Phobius"/>
    </source>
</evidence>
<dbReference type="SUPFAM" id="SSF82671">
    <property type="entry name" value="SEA domain"/>
    <property type="match status" value="2"/>
</dbReference>
<dbReference type="PANTHER" id="PTHR12199">
    <property type="entry name" value="INTERPHOTORECEPTOR MATRIX PROTEOGLYCAN"/>
    <property type="match status" value="1"/>
</dbReference>
<feature type="region of interest" description="Disordered" evidence="11">
    <location>
        <begin position="685"/>
        <end position="725"/>
    </location>
</feature>
<keyword evidence="12" id="KW-1133">Transmembrane helix</keyword>
<dbReference type="PROSITE" id="PS50024">
    <property type="entry name" value="SEA"/>
    <property type="match status" value="1"/>
</dbReference>
<proteinExistence type="predicted"/>
<evidence type="ECO:0000256" key="4">
    <source>
        <dbReference type="ARBA" id="ARBA00022525"/>
    </source>
</evidence>
<keyword evidence="12" id="KW-0812">Transmembrane</keyword>
<keyword evidence="12" id="KW-0472">Membrane</keyword>
<dbReference type="GO" id="GO:0001917">
    <property type="term" value="C:photoreceptor inner segment"/>
    <property type="evidence" value="ECO:0007669"/>
    <property type="project" value="UniProtKB-SubCell"/>
</dbReference>
<dbReference type="AlphaFoldDB" id="A0A8C7P5T0"/>
<keyword evidence="4" id="KW-0964">Secreted</keyword>
<comment type="subcellular location">
    <subcellularLocation>
        <location evidence="2">Cell projection</location>
        <location evidence="2">Cilium</location>
        <location evidence="2">Photoreceptor outer segment</location>
    </subcellularLocation>
    <subcellularLocation>
        <location evidence="1">Photoreceptor inner segment</location>
    </subcellularLocation>
    <subcellularLocation>
        <location evidence="3">Secreted</location>
        <location evidence="3">Extracellular space</location>
        <location evidence="3">Extracellular matrix</location>
        <location evidence="3">Interphotoreceptor matrix</location>
    </subcellularLocation>
</comment>
<feature type="compositionally biased region" description="Acidic residues" evidence="11">
    <location>
        <begin position="433"/>
        <end position="442"/>
    </location>
</feature>
<keyword evidence="5" id="KW-0272">Extracellular matrix</keyword>
<organism evidence="14 15">
    <name type="scientific">Oncorhynchus mykiss</name>
    <name type="common">Rainbow trout</name>
    <name type="synonym">Salmo gairdneri</name>
    <dbReference type="NCBI Taxonomy" id="8022"/>
    <lineage>
        <taxon>Eukaryota</taxon>
        <taxon>Metazoa</taxon>
        <taxon>Chordata</taxon>
        <taxon>Craniata</taxon>
        <taxon>Vertebrata</taxon>
        <taxon>Euteleostomi</taxon>
        <taxon>Actinopterygii</taxon>
        <taxon>Neopterygii</taxon>
        <taxon>Teleostei</taxon>
        <taxon>Protacanthopterygii</taxon>
        <taxon>Salmoniformes</taxon>
        <taxon>Salmonidae</taxon>
        <taxon>Salmoninae</taxon>
        <taxon>Oncorhynchus</taxon>
    </lineage>
</organism>
<evidence type="ECO:0000256" key="7">
    <source>
        <dbReference type="ARBA" id="ARBA00022729"/>
    </source>
</evidence>
<dbReference type="GO" id="GO:0007601">
    <property type="term" value="P:visual perception"/>
    <property type="evidence" value="ECO:0007669"/>
    <property type="project" value="InterPro"/>
</dbReference>
<evidence type="ECO:0000256" key="3">
    <source>
        <dbReference type="ARBA" id="ARBA00004593"/>
    </source>
</evidence>
<evidence type="ECO:0000313" key="14">
    <source>
        <dbReference type="Ensembl" id="ENSOMYP00000016904.2"/>
    </source>
</evidence>
<reference evidence="14" key="3">
    <citation type="submission" date="2025-09" db="UniProtKB">
        <authorList>
            <consortium name="Ensembl"/>
        </authorList>
    </citation>
    <scope>IDENTIFICATION</scope>
</reference>
<dbReference type="InterPro" id="IPR039861">
    <property type="entry name" value="IMPG"/>
</dbReference>
<evidence type="ECO:0000256" key="6">
    <source>
        <dbReference type="ARBA" id="ARBA00022674"/>
    </source>
</evidence>
<feature type="compositionally biased region" description="Low complexity" evidence="11">
    <location>
        <begin position="714"/>
        <end position="723"/>
    </location>
</feature>
<evidence type="ECO:0000256" key="2">
    <source>
        <dbReference type="ARBA" id="ARBA00004504"/>
    </source>
</evidence>
<dbReference type="GO" id="GO:0033165">
    <property type="term" value="C:interphotoreceptor matrix"/>
    <property type="evidence" value="ECO:0007669"/>
    <property type="project" value="UniProtKB-SubCell"/>
</dbReference>
<dbReference type="SMART" id="SM00200">
    <property type="entry name" value="SEA"/>
    <property type="match status" value="2"/>
</dbReference>
<evidence type="ECO:0000256" key="5">
    <source>
        <dbReference type="ARBA" id="ARBA00022530"/>
    </source>
</evidence>
<keyword evidence="10" id="KW-0966">Cell projection</keyword>
<feature type="compositionally biased region" description="Low complexity" evidence="11">
    <location>
        <begin position="402"/>
        <end position="419"/>
    </location>
</feature>
<evidence type="ECO:0000256" key="10">
    <source>
        <dbReference type="ARBA" id="ARBA00023273"/>
    </source>
</evidence>
<dbReference type="Ensembl" id="ENSOMYT00000018640.2">
    <property type="protein sequence ID" value="ENSOMYP00000016904.2"/>
    <property type="gene ID" value="ENSOMYG00000008321.2"/>
</dbReference>
<accession>A0A8C7P5T0</accession>
<feature type="region of interest" description="Disordered" evidence="11">
    <location>
        <begin position="359"/>
        <end position="421"/>
    </location>
</feature>
<evidence type="ECO:0000259" key="13">
    <source>
        <dbReference type="PROSITE" id="PS50024"/>
    </source>
</evidence>
<protein>
    <submittedName>
        <fullName evidence="14">Interphotoreceptor matrix proteoglycan 2</fullName>
    </submittedName>
</protein>
<keyword evidence="8" id="KW-0677">Repeat</keyword>
<feature type="compositionally biased region" description="Low complexity" evidence="11">
    <location>
        <begin position="378"/>
        <end position="392"/>
    </location>
</feature>
<dbReference type="PANTHER" id="PTHR12199:SF4">
    <property type="entry name" value="INTERPHOTORECEPTOR MATRIX PROTEOGLYCAN 2"/>
    <property type="match status" value="1"/>
</dbReference>
<sequence length="1183" mass="131559">MDRGLVVKHLKSQDPSGISRQLESDEGLEALTHKTYKGKGAISRRKRNILFPSGVKLCSQETVDQAIENHLKYFHQRVCQETVWEAFKIFWDRLPERDEYQAWVNLCQDGTVSVMEIGSNFSRSEEHVSLVRAVKTIDKEITEGATETTSDTIDEKIKEAAIEVTSDTTDEEITEAAVEENVTLETTSDIATKEQVVELSIQLKGENYNDALRDPSSFYYQRVIEDAFERLPGFKKVFVVEFRGILSVVVHYAVTLEVDGAGISNETMDYIDLQSNVVEKSYRDAVERPTVVYTITDFRNYITEALHKENFMSNTTLDVDPDSLQLERGTLPCESIWPMCFPVFLDNGNIEEEGFLLSNTQQDSDTPGGDGVVGAGGSSTSSPSQPQTTEAPVPAPPRVNPDLDVGSGSGFSGDDQGADVLPWFPVTTEETDYIEEEEEDSVVGEVHFPDPEEEPKEEEKKDEEKGEEITESVLTESPEDMGPFESHPESAPVEEEPQWPFLDRLPVTQDISTRPDYTTTAEVPVFWTAETLTVELSIQTLEASGIYADYYPSEPFTIIAPVTDYPYPQFYTTEALVLEGPAAETHGSIESPTFIDMELFTVKESIFDMITSEPPEIEAFTDRPLLLVPDPEDEDGEEEILEEQGAEVAGPLATLLPGLDISEEDLAEDQIFVVAAGTAAPEVIESHSILSPEKESPFSRISDSVPEEEEATHHPATTEIAPHGDIEISETPEIAPIILPPFFQPTFRPTENLPEAAEESDVSIEEGDVSMALAPPSPAHDTYELEVGTSIQAVGDYAPDSPMSEIDLTFNVYDGTSHMDGDSSGYSSIAHGSDVGSIAMAKSPGKDLMVFFSLRVTNMMFSEDLFNKSSTEYKALEQRFLELLIPYLQSNLSNFQNLEILNFRNGSIVVNSRMKFGKPVSLGVTNTVYLILEDFANSAFQTMNLAIDKYSLDVESGNQANPCKFQACNEYSMCTVNRWSGEAECVCDAGYFSVDGLPCQSICDLQEDFCLNDGKCDVIPGKGAICRCRVGENWWYRGEHCEEYVSEPLVVGIAIASVAGFLLVASGAIFFLARTLRDGYDKEDSEDPLRDRDSVPSLERATKFNPMYESDVATAEYYRRYEDDVPHHSTGSADPSVDFCSDEILQIYDNSELTREQIQDRLRIIELCAKDRQFADFVRQHQV</sequence>
<dbReference type="Proteomes" id="UP000694395">
    <property type="component" value="Chromosome 7"/>
</dbReference>
<feature type="compositionally biased region" description="Gly residues" evidence="11">
    <location>
        <begin position="368"/>
        <end position="377"/>
    </location>
</feature>
<feature type="compositionally biased region" description="Basic and acidic residues" evidence="11">
    <location>
        <begin position="457"/>
        <end position="468"/>
    </location>
</feature>
<dbReference type="GO" id="GO:0001750">
    <property type="term" value="C:photoreceptor outer segment"/>
    <property type="evidence" value="ECO:0007669"/>
    <property type="project" value="UniProtKB-SubCell"/>
</dbReference>
<evidence type="ECO:0000256" key="8">
    <source>
        <dbReference type="ARBA" id="ARBA00022737"/>
    </source>
</evidence>
<evidence type="ECO:0000256" key="1">
    <source>
        <dbReference type="ARBA" id="ARBA00004437"/>
    </source>
</evidence>
<keyword evidence="9" id="KW-0325">Glycoprotein</keyword>
<evidence type="ECO:0000256" key="11">
    <source>
        <dbReference type="SAM" id="MobiDB-lite"/>
    </source>
</evidence>
<dbReference type="InterPro" id="IPR000082">
    <property type="entry name" value="SEA_dom"/>
</dbReference>
<evidence type="ECO:0000256" key="9">
    <source>
        <dbReference type="ARBA" id="ARBA00023180"/>
    </source>
</evidence>
<dbReference type="InterPro" id="IPR036364">
    <property type="entry name" value="SEA_dom_sf"/>
</dbReference>
<feature type="region of interest" description="Disordered" evidence="11">
    <location>
        <begin position="433"/>
        <end position="492"/>
    </location>
</feature>
<dbReference type="GO" id="GO:0005540">
    <property type="term" value="F:hyaluronic acid binding"/>
    <property type="evidence" value="ECO:0007669"/>
    <property type="project" value="TreeGrafter"/>
</dbReference>
<feature type="domain" description="SEA" evidence="13">
    <location>
        <begin position="846"/>
        <end position="959"/>
    </location>
</feature>
<dbReference type="Gene3D" id="3.30.70.960">
    <property type="entry name" value="SEA domain"/>
    <property type="match status" value="1"/>
</dbReference>
<name>A0A8C7P5T0_ONCMY</name>
<keyword evidence="6" id="KW-0358">Heparin-binding</keyword>
<keyword evidence="7" id="KW-0732">Signal</keyword>
<dbReference type="GO" id="GO:0008201">
    <property type="term" value="F:heparin binding"/>
    <property type="evidence" value="ECO:0007669"/>
    <property type="project" value="UniProtKB-KW"/>
</dbReference>